<dbReference type="KEGG" id="bsd:BLASA_4394"/>
<dbReference type="OrthoDB" id="9815946at2"/>
<organism evidence="3 4">
    <name type="scientific">Blastococcus saxobsidens (strain DD2)</name>
    <dbReference type="NCBI Taxonomy" id="1146883"/>
    <lineage>
        <taxon>Bacteria</taxon>
        <taxon>Bacillati</taxon>
        <taxon>Actinomycetota</taxon>
        <taxon>Actinomycetes</taxon>
        <taxon>Geodermatophilales</taxon>
        <taxon>Geodermatophilaceae</taxon>
        <taxon>Blastococcus</taxon>
    </lineage>
</organism>
<dbReference type="eggNOG" id="COG1638">
    <property type="taxonomic scope" value="Bacteria"/>
</dbReference>
<evidence type="ECO:0000256" key="2">
    <source>
        <dbReference type="SAM" id="SignalP"/>
    </source>
</evidence>
<feature type="chain" id="PRO_5003606074" evidence="2">
    <location>
        <begin position="29"/>
        <end position="363"/>
    </location>
</feature>
<sequence length="363" mass="37929">MVKSRKYRTRSVASLVAVSGLALVTACGGGGGDGGSTGADGAEEAVTLKLGDILAENHYISEGFTQPLVEQVASVSEEAGCPVSIDVFPDGQLGEPADEVDNLNSGVFEVGHVAPPYNGDQMPLGNVFNLPRMASDASTLGLAYYDLARDAESEIYKYDFERNNMVPFAAYALPLYQFVTSKPIDGVEALRGLNIRSAGGPQNATVSALGATPVQMTAAEQYEGLQRGIIDGGIFNLPSLISNRTFEVTSHFTTNANVASFNGALVVSQPVWDELSECQQEALLTAGEEATEEFATSLPAVEEETIAQLEAEGLTAVELGAADLEQLDQALSGVADTWLDTLPSDAPGDAALEEAGAAIADRS</sequence>
<dbReference type="PANTHER" id="PTHR33376">
    <property type="match status" value="1"/>
</dbReference>
<evidence type="ECO:0000313" key="4">
    <source>
        <dbReference type="Proteomes" id="UP000007517"/>
    </source>
</evidence>
<dbReference type="InterPro" id="IPR018389">
    <property type="entry name" value="DctP_fam"/>
</dbReference>
<proteinExistence type="predicted"/>
<reference evidence="3 4" key="1">
    <citation type="journal article" date="2012" name="J. Bacteriol.">
        <title>Genome Sequence of Blastococcus saxobsidens DD2, a Stone-Inhabiting Bacterium.</title>
        <authorList>
            <person name="Chouaia B."/>
            <person name="Crotti E."/>
            <person name="Brusetti L."/>
            <person name="Daffonchio D."/>
            <person name="Essoussi I."/>
            <person name="Nouioui I."/>
            <person name="Sbissi I."/>
            <person name="Ghodhbane-Gtari F."/>
            <person name="Gtari M."/>
            <person name="Vacherie B."/>
            <person name="Barbe V."/>
            <person name="Medigue C."/>
            <person name="Gury J."/>
            <person name="Pujic P."/>
            <person name="Normand P."/>
        </authorList>
    </citation>
    <scope>NUCLEOTIDE SEQUENCE [LARGE SCALE GENOMIC DNA]</scope>
    <source>
        <strain evidence="3 4">DD2</strain>
    </source>
</reference>
<dbReference type="Proteomes" id="UP000007517">
    <property type="component" value="Chromosome"/>
</dbReference>
<dbReference type="Pfam" id="PF03480">
    <property type="entry name" value="DctP"/>
    <property type="match status" value="1"/>
</dbReference>
<dbReference type="RefSeq" id="WP_014378075.1">
    <property type="nucleotide sequence ID" value="NC_016943.1"/>
</dbReference>
<keyword evidence="1 2" id="KW-0732">Signal</keyword>
<accession>H6RNQ6</accession>
<dbReference type="STRING" id="1146883.BLASA_4394"/>
<dbReference type="PROSITE" id="PS51257">
    <property type="entry name" value="PROKAR_LIPOPROTEIN"/>
    <property type="match status" value="1"/>
</dbReference>
<reference evidence="4" key="2">
    <citation type="submission" date="2012-02" db="EMBL/GenBank/DDBJ databases">
        <title>Complete genome sequence of Blastococcus saxobsidens strain DD2.</title>
        <authorList>
            <person name="Genoscope."/>
        </authorList>
    </citation>
    <scope>NUCLEOTIDE SEQUENCE [LARGE SCALE GENOMIC DNA]</scope>
    <source>
        <strain evidence="4">DD2</strain>
    </source>
</reference>
<keyword evidence="4" id="KW-1185">Reference proteome</keyword>
<evidence type="ECO:0000313" key="3">
    <source>
        <dbReference type="EMBL" id="CCG05204.1"/>
    </source>
</evidence>
<dbReference type="AlphaFoldDB" id="H6RNQ6"/>
<dbReference type="EMBL" id="FO117623">
    <property type="protein sequence ID" value="CCG05204.1"/>
    <property type="molecule type" value="Genomic_DNA"/>
</dbReference>
<dbReference type="GO" id="GO:0055085">
    <property type="term" value="P:transmembrane transport"/>
    <property type="evidence" value="ECO:0007669"/>
    <property type="project" value="InterPro"/>
</dbReference>
<dbReference type="HOGENOM" id="CLU_036176_2_2_11"/>
<dbReference type="Gene3D" id="3.40.190.170">
    <property type="entry name" value="Bacterial extracellular solute-binding protein, family 7"/>
    <property type="match status" value="1"/>
</dbReference>
<dbReference type="InterPro" id="IPR038404">
    <property type="entry name" value="TRAP_DctP_sf"/>
</dbReference>
<evidence type="ECO:0000256" key="1">
    <source>
        <dbReference type="ARBA" id="ARBA00022729"/>
    </source>
</evidence>
<dbReference type="NCBIfam" id="NF037995">
    <property type="entry name" value="TRAP_S1"/>
    <property type="match status" value="1"/>
</dbReference>
<gene>
    <name evidence="3" type="ordered locus">BLASA_4394</name>
</gene>
<protein>
    <submittedName>
        <fullName evidence="3">TRAP dicarboxylate transporter-DctP subunit</fullName>
    </submittedName>
</protein>
<name>H6RNQ6_BLASD</name>
<feature type="signal peptide" evidence="2">
    <location>
        <begin position="1"/>
        <end position="28"/>
    </location>
</feature>
<dbReference type="PANTHER" id="PTHR33376:SF15">
    <property type="entry name" value="BLL6794 PROTEIN"/>
    <property type="match status" value="1"/>
</dbReference>